<dbReference type="KEGG" id="vg:28619825"/>
<proteinExistence type="predicted"/>
<organism evidence="1 2">
    <name type="scientific">Haloarcula californiae icosahedral virus 1</name>
    <dbReference type="NCBI Taxonomy" id="1735722"/>
    <lineage>
        <taxon>Viruses</taxon>
        <taxon>Singelaviria</taxon>
        <taxon>Helvetiavirae</taxon>
        <taxon>Dividoviricota</taxon>
        <taxon>Laserviricetes</taxon>
        <taxon>Halopanivirales</taxon>
        <taxon>Sphaerolipoviridae</taxon>
        <taxon>Alphasphaerolipovirus</taxon>
        <taxon>Alphasphaerolipovirus viikkii</taxon>
    </lineage>
</organism>
<keyword evidence="2" id="KW-1185">Reference proteome</keyword>
<sequence>MSEVYVSECCGAVFVPGHGPDNLHDAEQGVRLVLERRTEDSPVFAHGCEIASRSEEWQRVHRVTNTEATLYDAMRAGDCPCCGDSVPGLHLLLEVPEQVTKFMPAAQGGGRGE</sequence>
<evidence type="ECO:0000313" key="2">
    <source>
        <dbReference type="Proteomes" id="UP000208062"/>
    </source>
</evidence>
<dbReference type="Proteomes" id="UP000208062">
    <property type="component" value="Segment"/>
</dbReference>
<dbReference type="GeneID" id="28619825"/>
<dbReference type="OrthoDB" id="38148at10239"/>
<accession>A0A1B0TFD8</accession>
<dbReference type="EMBL" id="KT809302">
    <property type="protein sequence ID" value="ALJ99678.1"/>
    <property type="molecule type" value="Genomic_DNA"/>
</dbReference>
<gene>
    <name evidence="1" type="ORF">SS136_015</name>
</gene>
<evidence type="ECO:0000313" key="1">
    <source>
        <dbReference type="EMBL" id="ALJ99678.1"/>
    </source>
</evidence>
<dbReference type="RefSeq" id="YP_009272835.1">
    <property type="nucleotide sequence ID" value="NC_030848.1"/>
</dbReference>
<protein>
    <submittedName>
        <fullName evidence="1">Uncharacterized protein</fullName>
    </submittedName>
</protein>
<reference evidence="1 2" key="1">
    <citation type="journal article" date="2016" name="MBio">
        <title>Archaeal Haloarcula californiae Icosahedral Virus 1 Highlights Conserved Elements in Icosahedral Membrane-Containing DNA Viruses from Extreme Environments.</title>
        <authorList>
            <person name="Demina T.A."/>
            <person name="Pietila M.K."/>
            <person name="Svirskaite J."/>
            <person name="Ravantti J.J."/>
            <person name="Atanasova N.S."/>
            <person name="Bamford D.H."/>
            <person name="Oksanen H.M."/>
        </authorList>
    </citation>
    <scope>NUCLEOTIDE SEQUENCE [LARGE SCALE GENOMIC DNA]</scope>
    <source>
        <strain evidence="1 2">SS13-6</strain>
    </source>
</reference>
<name>A0A1B0TFD8_9VIRU</name>